<dbReference type="Proteomes" id="UP001056120">
    <property type="component" value="Linkage Group LG21"/>
</dbReference>
<evidence type="ECO:0000313" key="2">
    <source>
        <dbReference type="Proteomes" id="UP001056120"/>
    </source>
</evidence>
<organism evidence="1 2">
    <name type="scientific">Smallanthus sonchifolius</name>
    <dbReference type="NCBI Taxonomy" id="185202"/>
    <lineage>
        <taxon>Eukaryota</taxon>
        <taxon>Viridiplantae</taxon>
        <taxon>Streptophyta</taxon>
        <taxon>Embryophyta</taxon>
        <taxon>Tracheophyta</taxon>
        <taxon>Spermatophyta</taxon>
        <taxon>Magnoliopsida</taxon>
        <taxon>eudicotyledons</taxon>
        <taxon>Gunneridae</taxon>
        <taxon>Pentapetalae</taxon>
        <taxon>asterids</taxon>
        <taxon>campanulids</taxon>
        <taxon>Asterales</taxon>
        <taxon>Asteraceae</taxon>
        <taxon>Asteroideae</taxon>
        <taxon>Heliantheae alliance</taxon>
        <taxon>Millerieae</taxon>
        <taxon>Smallanthus</taxon>
    </lineage>
</organism>
<name>A0ACB9CBF5_9ASTR</name>
<reference evidence="2" key="1">
    <citation type="journal article" date="2022" name="Mol. Ecol. Resour.">
        <title>The genomes of chicory, endive, great burdock and yacon provide insights into Asteraceae palaeo-polyploidization history and plant inulin production.</title>
        <authorList>
            <person name="Fan W."/>
            <person name="Wang S."/>
            <person name="Wang H."/>
            <person name="Wang A."/>
            <person name="Jiang F."/>
            <person name="Liu H."/>
            <person name="Zhao H."/>
            <person name="Xu D."/>
            <person name="Zhang Y."/>
        </authorList>
    </citation>
    <scope>NUCLEOTIDE SEQUENCE [LARGE SCALE GENOMIC DNA]</scope>
    <source>
        <strain evidence="2">cv. Yunnan</strain>
    </source>
</reference>
<keyword evidence="2" id="KW-1185">Reference proteome</keyword>
<sequence length="608" mass="65425">MDQTAAPPQPPPLTAITTATTTAHPGSVDSSPRSRNTDSWIEDSSKHPSNNGSTAVTEVAPGGLPKLRLMCSYGGHIVPRPHNKSLCYIGGDTRIVVVDRHTTLSNLTHRLTKTLLRSSTSSTTIKYQLPSEDLDSLISVTTDEDLENMIDEYERLNLNSSSDCNKSSRIRLFLFPTKPESVSSIGSLLESATKSEDWFLNALNGTSSGFSDTSSVNCLLGLEDDVSVPEKKDVNNKGVIGKCLRGNNSVQDVQSVPDSPMLETSSSFGSASSTPITVHVDDQQKVAGGTEEQFSQLKFVAETPPVVNTGVPDRVLSEDQSSEQQQHQPKPSPDSVSSNFLDQNTGTQIQQQIQDSAYLHSTPTTLIDQENRQLYHQPQFIHTAVPPPQYHHHHPSGAVPIAPFYQIYPSQTQHHALHPALDQHNFVYVMPARQPPQGYNLPLQGDASLAVSAPPNSQVPPPSGLFTAPRDVQSATKTELPAGVYRTTTFPGALAPQLVQVPSSQQQILPQFVGYSHIHQPSQPLAPGSGGGNYAYEFADPLQQGQNIYYAAQPLPPQSAAQYQTMTPTLPAEAQTGSHLQAVATKGGTVARDGYGDGGGSDRLRAAV</sequence>
<comment type="caution">
    <text evidence="1">The sequence shown here is derived from an EMBL/GenBank/DDBJ whole genome shotgun (WGS) entry which is preliminary data.</text>
</comment>
<proteinExistence type="predicted"/>
<reference evidence="1 2" key="2">
    <citation type="journal article" date="2022" name="Mol. Ecol. Resour.">
        <title>The genomes of chicory, endive, great burdock and yacon provide insights into Asteraceae paleo-polyploidization history and plant inulin production.</title>
        <authorList>
            <person name="Fan W."/>
            <person name="Wang S."/>
            <person name="Wang H."/>
            <person name="Wang A."/>
            <person name="Jiang F."/>
            <person name="Liu H."/>
            <person name="Zhao H."/>
            <person name="Xu D."/>
            <person name="Zhang Y."/>
        </authorList>
    </citation>
    <scope>NUCLEOTIDE SEQUENCE [LARGE SCALE GENOMIC DNA]</scope>
    <source>
        <strain evidence="2">cv. Yunnan</strain>
        <tissue evidence="1">Leaves</tissue>
    </source>
</reference>
<gene>
    <name evidence="1" type="ORF">L1987_62780</name>
</gene>
<protein>
    <submittedName>
        <fullName evidence="1">Uncharacterized protein</fullName>
    </submittedName>
</protein>
<evidence type="ECO:0000313" key="1">
    <source>
        <dbReference type="EMBL" id="KAI3731591.1"/>
    </source>
</evidence>
<dbReference type="EMBL" id="CM042038">
    <property type="protein sequence ID" value="KAI3731591.1"/>
    <property type="molecule type" value="Genomic_DNA"/>
</dbReference>
<accession>A0ACB9CBF5</accession>